<proteinExistence type="predicted"/>
<reference evidence="1" key="1">
    <citation type="submission" date="2021-02" db="EMBL/GenBank/DDBJ databases">
        <title>Comparative genomics reveals that relaxation of natural selection precedes convergent phenotypic evolution of cavefish.</title>
        <authorList>
            <person name="Peng Z."/>
        </authorList>
    </citation>
    <scope>NUCLEOTIDE SEQUENCE</scope>
    <source>
        <tissue evidence="1">Muscle</tissue>
    </source>
</reference>
<protein>
    <submittedName>
        <fullName evidence="1">Uncharacterized protein</fullName>
    </submittedName>
</protein>
<sequence length="205" mass="23354">DHQQYQQQHPQQTLQNQLLPIASEQVKLDKSHLEETSCCECPRWESPHFENLSATLRMLDAQRRANGPNGKAAAPSQQMDTKYMTTNLSNTPKYSTITIPAQCPSLNVHWILPAKTEREHRAAECEIWRETEIYDHRVGVTETTHELSCDDGPLHEGQCSTLEIPQYSGHAALLPSAEVIWKETPATHNRITGTREEYEYFISST</sequence>
<organism evidence="1 2">
    <name type="scientific">Triplophysa rosa</name>
    <name type="common">Cave loach</name>
    <dbReference type="NCBI Taxonomy" id="992332"/>
    <lineage>
        <taxon>Eukaryota</taxon>
        <taxon>Metazoa</taxon>
        <taxon>Chordata</taxon>
        <taxon>Craniata</taxon>
        <taxon>Vertebrata</taxon>
        <taxon>Euteleostomi</taxon>
        <taxon>Actinopterygii</taxon>
        <taxon>Neopterygii</taxon>
        <taxon>Teleostei</taxon>
        <taxon>Ostariophysi</taxon>
        <taxon>Cypriniformes</taxon>
        <taxon>Nemacheilidae</taxon>
        <taxon>Triplophysa</taxon>
    </lineage>
</organism>
<keyword evidence="2" id="KW-1185">Reference proteome</keyword>
<comment type="caution">
    <text evidence="1">The sequence shown here is derived from an EMBL/GenBank/DDBJ whole genome shotgun (WGS) entry which is preliminary data.</text>
</comment>
<feature type="non-terminal residue" evidence="1">
    <location>
        <position position="1"/>
    </location>
</feature>
<dbReference type="Proteomes" id="UP001059041">
    <property type="component" value="Linkage Group LG2"/>
</dbReference>
<dbReference type="AlphaFoldDB" id="A0A9W7X2V6"/>
<name>A0A9W7X2V6_TRIRA</name>
<dbReference type="EMBL" id="JAFHDT010000002">
    <property type="protein sequence ID" value="KAI7812703.1"/>
    <property type="molecule type" value="Genomic_DNA"/>
</dbReference>
<gene>
    <name evidence="1" type="ORF">IRJ41_007503</name>
</gene>
<evidence type="ECO:0000313" key="2">
    <source>
        <dbReference type="Proteomes" id="UP001059041"/>
    </source>
</evidence>
<evidence type="ECO:0000313" key="1">
    <source>
        <dbReference type="EMBL" id="KAI7812703.1"/>
    </source>
</evidence>
<accession>A0A9W7X2V6</accession>